<dbReference type="AlphaFoldDB" id="W9CSI3"/>
<proteinExistence type="predicted"/>
<reference evidence="2 3" key="1">
    <citation type="journal article" date="2014" name="Genome Announc.">
        <title>Draft genome sequence of Sclerotinia borealis, a psychrophilic plant pathogenic fungus.</title>
        <authorList>
            <person name="Mardanov A.V."/>
            <person name="Beletsky A.V."/>
            <person name="Kadnikov V.V."/>
            <person name="Ignatov A.N."/>
            <person name="Ravin N.V."/>
        </authorList>
    </citation>
    <scope>NUCLEOTIDE SEQUENCE [LARGE SCALE GENOMIC DNA]</scope>
    <source>
        <strain evidence="3">F-4157</strain>
    </source>
</reference>
<protein>
    <submittedName>
        <fullName evidence="2">Uncharacterized protein</fullName>
    </submittedName>
</protein>
<name>W9CSI3_SCLBF</name>
<accession>W9CSI3</accession>
<feature type="compositionally biased region" description="Basic and acidic residues" evidence="1">
    <location>
        <begin position="89"/>
        <end position="101"/>
    </location>
</feature>
<dbReference type="HOGENOM" id="CLU_1078326_0_0_1"/>
<comment type="caution">
    <text evidence="2">The sequence shown here is derived from an EMBL/GenBank/DDBJ whole genome shotgun (WGS) entry which is preliminary data.</text>
</comment>
<feature type="region of interest" description="Disordered" evidence="1">
    <location>
        <begin position="61"/>
        <end position="194"/>
    </location>
</feature>
<feature type="compositionally biased region" description="Basic and acidic residues" evidence="1">
    <location>
        <begin position="149"/>
        <end position="164"/>
    </location>
</feature>
<dbReference type="OrthoDB" id="3551978at2759"/>
<feature type="region of interest" description="Disordered" evidence="1">
    <location>
        <begin position="238"/>
        <end position="258"/>
    </location>
</feature>
<evidence type="ECO:0000256" key="1">
    <source>
        <dbReference type="SAM" id="MobiDB-lite"/>
    </source>
</evidence>
<dbReference type="Proteomes" id="UP000019487">
    <property type="component" value="Unassembled WGS sequence"/>
</dbReference>
<evidence type="ECO:0000313" key="3">
    <source>
        <dbReference type="Proteomes" id="UP000019487"/>
    </source>
</evidence>
<gene>
    <name evidence="2" type="ORF">SBOR_0498</name>
</gene>
<sequence length="258" mass="28602">MQALSNRSGPNGGIAHTRSEDPDSTALPESPVTADSSLLLTEVIHKAPQYFVAGYLTTASASTKIDVEESIEISSRNPEGTHQKISRYSSRENRGEVREPPEGDSLNSSLESQSVQQEEQSEIPEKPVPAQRNPFKDPEGNPPENFYRPSRESRPSNEIDDHRRSITNLRPLEVNRKNIPPNKRPHKQYPPPGIAAAVQPERQVGTKEDKETATPCHKNHVVKARCFLTGRTLPQRRHNSDMLIDRPASPNFASVPGG</sequence>
<dbReference type="EMBL" id="AYSA01000024">
    <property type="protein sequence ID" value="ESZ99088.1"/>
    <property type="molecule type" value="Genomic_DNA"/>
</dbReference>
<evidence type="ECO:0000313" key="2">
    <source>
        <dbReference type="EMBL" id="ESZ99088.1"/>
    </source>
</evidence>
<organism evidence="2 3">
    <name type="scientific">Sclerotinia borealis (strain F-4128)</name>
    <dbReference type="NCBI Taxonomy" id="1432307"/>
    <lineage>
        <taxon>Eukaryota</taxon>
        <taxon>Fungi</taxon>
        <taxon>Dikarya</taxon>
        <taxon>Ascomycota</taxon>
        <taxon>Pezizomycotina</taxon>
        <taxon>Leotiomycetes</taxon>
        <taxon>Helotiales</taxon>
        <taxon>Sclerotiniaceae</taxon>
        <taxon>Sclerotinia</taxon>
    </lineage>
</organism>
<keyword evidence="3" id="KW-1185">Reference proteome</keyword>
<feature type="region of interest" description="Disordered" evidence="1">
    <location>
        <begin position="1"/>
        <end position="31"/>
    </location>
</feature>
<feature type="compositionally biased region" description="Low complexity" evidence="1">
    <location>
        <begin position="105"/>
        <end position="118"/>
    </location>
</feature>